<reference evidence="1 2" key="1">
    <citation type="submission" date="2016-10" db="EMBL/GenBank/DDBJ databases">
        <authorList>
            <person name="de Groot N.N."/>
        </authorList>
    </citation>
    <scope>NUCLEOTIDE SEQUENCE [LARGE SCALE GENOMIC DNA]</scope>
    <source>
        <strain evidence="1 2">CGMCC 4.6858</strain>
    </source>
</reference>
<dbReference type="RefSeq" id="WP_090850936.1">
    <property type="nucleotide sequence ID" value="NZ_FMZM01000002.1"/>
</dbReference>
<keyword evidence="2" id="KW-1185">Reference proteome</keyword>
<proteinExistence type="predicted"/>
<name>A0A1G6KXD7_9ACTN</name>
<protein>
    <submittedName>
        <fullName evidence="1">ABC-2 family transporter protein</fullName>
    </submittedName>
</protein>
<evidence type="ECO:0000313" key="1">
    <source>
        <dbReference type="EMBL" id="SDC35478.1"/>
    </source>
</evidence>
<evidence type="ECO:0000313" key="2">
    <source>
        <dbReference type="Proteomes" id="UP000199034"/>
    </source>
</evidence>
<organism evidence="1 2">
    <name type="scientific">Nocardioides lianchengensis</name>
    <dbReference type="NCBI Taxonomy" id="1045774"/>
    <lineage>
        <taxon>Bacteria</taxon>
        <taxon>Bacillati</taxon>
        <taxon>Actinomycetota</taxon>
        <taxon>Actinomycetes</taxon>
        <taxon>Propionibacteriales</taxon>
        <taxon>Nocardioidaceae</taxon>
        <taxon>Nocardioides</taxon>
    </lineage>
</organism>
<dbReference type="EMBL" id="FMZM01000002">
    <property type="protein sequence ID" value="SDC35478.1"/>
    <property type="molecule type" value="Genomic_DNA"/>
</dbReference>
<dbReference type="STRING" id="1045774.SAMN05421872_10231"/>
<accession>A0A1G6KXD7</accession>
<dbReference type="AlphaFoldDB" id="A0A1G6KXD7"/>
<sequence length="260" mass="27551">MSTLTAPARTITPIPTARLVHVEARKSFDTRSGFWLIASIGILATLATAAVILFAPDSEVDFEAFASAIGFPMAIVLPMVAILSVTSEWSQRTGLTSYTLVPHRGRVLRAKAIVAGIVGVVSMVLALGIGGLGNVVGSAINGTDLVWNISAQEFALIVLGNLIGMAVGFMLGVLIRNSPGAIVAYFVYSLVLPTVTLVLGETQKWFADKQAWIDFNFAQGPLFEGSVSGQQWAQLAVTGAVWLVLPLTIGIWAVLRSEVK</sequence>
<gene>
    <name evidence="1" type="ORF">SAMN05421872_10231</name>
</gene>
<dbReference type="Proteomes" id="UP000199034">
    <property type="component" value="Unassembled WGS sequence"/>
</dbReference>
<dbReference type="OrthoDB" id="3822725at2"/>